<keyword evidence="3" id="KW-1185">Reference proteome</keyword>
<dbReference type="AlphaFoldDB" id="A0A397JF07"/>
<dbReference type="Proteomes" id="UP000266861">
    <property type="component" value="Unassembled WGS sequence"/>
</dbReference>
<feature type="region of interest" description="Disordered" evidence="1">
    <location>
        <begin position="33"/>
        <end position="60"/>
    </location>
</feature>
<sequence length="122" mass="14232">MHNLAYTQLLKGFVSLNMEKHFVSYKEIEEPPHVALGRGGGRGRRGRGRGDTRPPLPERPTRVQENFFNTIVSNDKKIYGPEFGDCEFIMKSNFTDFTQYKQCWCDYNFIKKSDKIISLYDN</sequence>
<proteinExistence type="predicted"/>
<evidence type="ECO:0000313" key="2">
    <source>
        <dbReference type="EMBL" id="RHZ83774.1"/>
    </source>
</evidence>
<evidence type="ECO:0000313" key="3">
    <source>
        <dbReference type="Proteomes" id="UP000266861"/>
    </source>
</evidence>
<accession>A0A397JF07</accession>
<gene>
    <name evidence="2" type="ORF">Glove_87g145</name>
</gene>
<reference evidence="2 3" key="1">
    <citation type="submission" date="2018-08" db="EMBL/GenBank/DDBJ databases">
        <title>Genome and evolution of the arbuscular mycorrhizal fungus Diversispora epigaea (formerly Glomus versiforme) and its bacterial endosymbionts.</title>
        <authorList>
            <person name="Sun X."/>
            <person name="Fei Z."/>
            <person name="Harrison M."/>
        </authorList>
    </citation>
    <scope>NUCLEOTIDE SEQUENCE [LARGE SCALE GENOMIC DNA]</scope>
    <source>
        <strain evidence="2 3">IT104</strain>
    </source>
</reference>
<dbReference type="EMBL" id="PQFF01000083">
    <property type="protein sequence ID" value="RHZ83774.1"/>
    <property type="molecule type" value="Genomic_DNA"/>
</dbReference>
<organism evidence="2 3">
    <name type="scientific">Diversispora epigaea</name>
    <dbReference type="NCBI Taxonomy" id="1348612"/>
    <lineage>
        <taxon>Eukaryota</taxon>
        <taxon>Fungi</taxon>
        <taxon>Fungi incertae sedis</taxon>
        <taxon>Mucoromycota</taxon>
        <taxon>Glomeromycotina</taxon>
        <taxon>Glomeromycetes</taxon>
        <taxon>Diversisporales</taxon>
        <taxon>Diversisporaceae</taxon>
        <taxon>Diversispora</taxon>
    </lineage>
</organism>
<protein>
    <submittedName>
        <fullName evidence="2">Uncharacterized protein</fullName>
    </submittedName>
</protein>
<evidence type="ECO:0000256" key="1">
    <source>
        <dbReference type="SAM" id="MobiDB-lite"/>
    </source>
</evidence>
<name>A0A397JF07_9GLOM</name>
<comment type="caution">
    <text evidence="2">The sequence shown here is derived from an EMBL/GenBank/DDBJ whole genome shotgun (WGS) entry which is preliminary data.</text>
</comment>